<dbReference type="PANTHER" id="PTHR10554">
    <property type="entry name" value="SYNTROPHIN"/>
    <property type="match status" value="1"/>
</dbReference>
<dbReference type="Proteomes" id="UP001497623">
    <property type="component" value="Unassembled WGS sequence"/>
</dbReference>
<evidence type="ECO:0000256" key="2">
    <source>
        <dbReference type="ARBA" id="ARBA00022490"/>
    </source>
</evidence>
<keyword evidence="2" id="KW-0963">Cytoplasm</keyword>
<dbReference type="PANTHER" id="PTHR10554:SF12">
    <property type="entry name" value="IP02644P"/>
    <property type="match status" value="1"/>
</dbReference>
<dbReference type="InterPro" id="IPR015482">
    <property type="entry name" value="Syntrophin"/>
</dbReference>
<evidence type="ECO:0000259" key="3">
    <source>
        <dbReference type="Pfam" id="PF23012"/>
    </source>
</evidence>
<evidence type="ECO:0000313" key="5">
    <source>
        <dbReference type="Proteomes" id="UP001497623"/>
    </source>
</evidence>
<proteinExistence type="predicted"/>
<dbReference type="EMBL" id="CAXKWB010005756">
    <property type="protein sequence ID" value="CAL4079689.1"/>
    <property type="molecule type" value="Genomic_DNA"/>
</dbReference>
<comment type="subcellular location">
    <subcellularLocation>
        <location evidence="1">Cytoplasm</location>
    </subcellularLocation>
</comment>
<dbReference type="GO" id="GO:0005737">
    <property type="term" value="C:cytoplasm"/>
    <property type="evidence" value="ECO:0007669"/>
    <property type="project" value="UniProtKB-SubCell"/>
</dbReference>
<dbReference type="GO" id="GO:0016010">
    <property type="term" value="C:dystrophin-associated glycoprotein complex"/>
    <property type="evidence" value="ECO:0007669"/>
    <property type="project" value="TreeGrafter"/>
</dbReference>
<feature type="domain" description="Syntrophin C-terminal PH" evidence="3">
    <location>
        <begin position="56"/>
        <end position="161"/>
    </location>
</feature>
<feature type="non-terminal residue" evidence="4">
    <location>
        <position position="1"/>
    </location>
</feature>
<dbReference type="GO" id="GO:0005198">
    <property type="term" value="F:structural molecule activity"/>
    <property type="evidence" value="ECO:0007669"/>
    <property type="project" value="InterPro"/>
</dbReference>
<keyword evidence="5" id="KW-1185">Reference proteome</keyword>
<dbReference type="InterPro" id="IPR055108">
    <property type="entry name" value="Syntrophin_4th"/>
</dbReference>
<protein>
    <recommendedName>
        <fullName evidence="3">Syntrophin C-terminal PH domain-containing protein</fullName>
    </recommendedName>
</protein>
<accession>A0AAV2QF53</accession>
<gene>
    <name evidence="4" type="ORF">MNOR_LOCUS11088</name>
</gene>
<evidence type="ECO:0000313" key="4">
    <source>
        <dbReference type="EMBL" id="CAL4079689.1"/>
    </source>
</evidence>
<reference evidence="4 5" key="1">
    <citation type="submission" date="2024-05" db="EMBL/GenBank/DDBJ databases">
        <authorList>
            <person name="Wallberg A."/>
        </authorList>
    </citation>
    <scope>NUCLEOTIDE SEQUENCE [LARGE SCALE GENOMIC DNA]</scope>
</reference>
<name>A0AAV2QF53_MEGNR</name>
<evidence type="ECO:0000256" key="1">
    <source>
        <dbReference type="ARBA" id="ARBA00004496"/>
    </source>
</evidence>
<dbReference type="Pfam" id="PF23012">
    <property type="entry name" value="Syntrophin_4th"/>
    <property type="match status" value="1"/>
</dbReference>
<organism evidence="4 5">
    <name type="scientific">Meganyctiphanes norvegica</name>
    <name type="common">Northern krill</name>
    <name type="synonym">Thysanopoda norvegica</name>
    <dbReference type="NCBI Taxonomy" id="48144"/>
    <lineage>
        <taxon>Eukaryota</taxon>
        <taxon>Metazoa</taxon>
        <taxon>Ecdysozoa</taxon>
        <taxon>Arthropoda</taxon>
        <taxon>Crustacea</taxon>
        <taxon>Multicrustacea</taxon>
        <taxon>Malacostraca</taxon>
        <taxon>Eumalacostraca</taxon>
        <taxon>Eucarida</taxon>
        <taxon>Euphausiacea</taxon>
        <taxon>Euphausiidae</taxon>
        <taxon>Meganyctiphanes</taxon>
    </lineage>
</organism>
<sequence>YRVVNSTYKGSEDITMTLRCGTQEGVSTSVFRHDTQRDLATWVRCLVQGAHSAVARQKEVACYCEWRGVEAKLVLHHEEGFTLLSTAEATGGSASGGSSNGSGRVLWTQPYHKLLMSSDDGARLIWLKFDPDTEVELDLKTNPKPFVFILHTFLSSKVHKSQTLVAS</sequence>
<comment type="caution">
    <text evidence="4">The sequence shown here is derived from an EMBL/GenBank/DDBJ whole genome shotgun (WGS) entry which is preliminary data.</text>
</comment>
<dbReference type="AlphaFoldDB" id="A0AAV2QF53"/>